<dbReference type="Pfam" id="PF24827">
    <property type="entry name" value="AstE_AspA_cat"/>
    <property type="match status" value="1"/>
</dbReference>
<protein>
    <submittedName>
        <fullName evidence="6">Succinylglutamate desuccinylase</fullName>
    </submittedName>
</protein>
<dbReference type="EMBL" id="WWCP01000006">
    <property type="protein sequence ID" value="MYM81951.1"/>
    <property type="molecule type" value="Genomic_DNA"/>
</dbReference>
<organism evidence="6 7">
    <name type="scientific">Duganella lactea</name>
    <dbReference type="NCBI Taxonomy" id="2692173"/>
    <lineage>
        <taxon>Bacteria</taxon>
        <taxon>Pseudomonadati</taxon>
        <taxon>Pseudomonadota</taxon>
        <taxon>Betaproteobacteria</taxon>
        <taxon>Burkholderiales</taxon>
        <taxon>Oxalobacteraceae</taxon>
        <taxon>Telluria group</taxon>
        <taxon>Duganella</taxon>
    </lineage>
</organism>
<evidence type="ECO:0000256" key="2">
    <source>
        <dbReference type="ARBA" id="ARBA00022723"/>
    </source>
</evidence>
<feature type="domain" description="Succinylglutamate desuccinylase/Aspartoacylase catalytic" evidence="5">
    <location>
        <begin position="19"/>
        <end position="117"/>
    </location>
</feature>
<dbReference type="GO" id="GO:0046872">
    <property type="term" value="F:metal ion binding"/>
    <property type="evidence" value="ECO:0007669"/>
    <property type="project" value="UniProtKB-KW"/>
</dbReference>
<dbReference type="PANTHER" id="PTHR37326">
    <property type="entry name" value="BLL3975 PROTEIN"/>
    <property type="match status" value="1"/>
</dbReference>
<dbReference type="Proteomes" id="UP000474565">
    <property type="component" value="Unassembled WGS sequence"/>
</dbReference>
<dbReference type="InterPro" id="IPR053138">
    <property type="entry name" value="N-alpha-Ac-DABA_deacetylase"/>
</dbReference>
<evidence type="ECO:0000259" key="5">
    <source>
        <dbReference type="Pfam" id="PF24827"/>
    </source>
</evidence>
<sequence length="319" mass="35180">MNASRHHHLKLIQLSGEHAGPALIITGAIHGNERCGAQAIQQIARALDSGALLIRRGILTLIPIANPLAYVKGERNGERNLNRHLFPTAEPQDFEDRVANWLCPLLAQHDVLLDLHSFSGTGEPFVMVGPRNNDGPLEPFQHEAQERALARRLGVRRFVDGWLRTYGAGVQRRLHGSAALQTVLRYGMGTTEYMRSVGGYALTLECGQHDDPQAPEVAYRAILNTLAVLGMIDAPTPEPVSPEQMEALSMVAVYDKQHADDQFSRAWASFDPVRQGEEIGRRVDGTPVLAEFAGRILFPDAAAGAHSEWYYLTRVNPSF</sequence>
<dbReference type="Gene3D" id="3.40.630.10">
    <property type="entry name" value="Zn peptidases"/>
    <property type="match status" value="1"/>
</dbReference>
<dbReference type="RefSeq" id="WP_161019057.1">
    <property type="nucleotide sequence ID" value="NZ_WWCP01000006.1"/>
</dbReference>
<dbReference type="InterPro" id="IPR055438">
    <property type="entry name" value="AstE_AspA_cat"/>
</dbReference>
<keyword evidence="2" id="KW-0479">Metal-binding</keyword>
<dbReference type="PANTHER" id="PTHR37326:SF1">
    <property type="entry name" value="BLL3975 PROTEIN"/>
    <property type="match status" value="1"/>
</dbReference>
<keyword evidence="3" id="KW-0378">Hydrolase</keyword>
<evidence type="ECO:0000256" key="1">
    <source>
        <dbReference type="ARBA" id="ARBA00001947"/>
    </source>
</evidence>
<dbReference type="GO" id="GO:0016788">
    <property type="term" value="F:hydrolase activity, acting on ester bonds"/>
    <property type="evidence" value="ECO:0007669"/>
    <property type="project" value="InterPro"/>
</dbReference>
<evidence type="ECO:0000313" key="7">
    <source>
        <dbReference type="Proteomes" id="UP000474565"/>
    </source>
</evidence>
<dbReference type="SUPFAM" id="SSF53187">
    <property type="entry name" value="Zn-dependent exopeptidases"/>
    <property type="match status" value="1"/>
</dbReference>
<comment type="caution">
    <text evidence="6">The sequence shown here is derived from an EMBL/GenBank/DDBJ whole genome shotgun (WGS) entry which is preliminary data.</text>
</comment>
<gene>
    <name evidence="6" type="ORF">GTP44_08255</name>
</gene>
<evidence type="ECO:0000256" key="4">
    <source>
        <dbReference type="ARBA" id="ARBA00022833"/>
    </source>
</evidence>
<keyword evidence="4" id="KW-0862">Zinc</keyword>
<accession>A0A6L8MI90</accession>
<reference evidence="6 7" key="1">
    <citation type="submission" date="2019-12" db="EMBL/GenBank/DDBJ databases">
        <title>Novel species isolated from a subtropical stream in China.</title>
        <authorList>
            <person name="Lu H."/>
        </authorList>
    </citation>
    <scope>NUCLEOTIDE SEQUENCE [LARGE SCALE GENOMIC DNA]</scope>
    <source>
        <strain evidence="6 7">FT50W</strain>
    </source>
</reference>
<comment type="cofactor">
    <cofactor evidence="1">
        <name>Zn(2+)</name>
        <dbReference type="ChEBI" id="CHEBI:29105"/>
    </cofactor>
</comment>
<name>A0A6L8MI90_9BURK</name>
<dbReference type="AlphaFoldDB" id="A0A6L8MI90"/>
<proteinExistence type="predicted"/>
<evidence type="ECO:0000256" key="3">
    <source>
        <dbReference type="ARBA" id="ARBA00022801"/>
    </source>
</evidence>
<evidence type="ECO:0000313" key="6">
    <source>
        <dbReference type="EMBL" id="MYM81951.1"/>
    </source>
</evidence>